<dbReference type="AlphaFoldDB" id="B9XQ45"/>
<dbReference type="EMBL" id="ABOX02000051">
    <property type="protein sequence ID" value="EEF58049.1"/>
    <property type="molecule type" value="Genomic_DNA"/>
</dbReference>
<evidence type="ECO:0000313" key="2">
    <source>
        <dbReference type="Proteomes" id="UP000003688"/>
    </source>
</evidence>
<comment type="caution">
    <text evidence="1">The sequence shown here is derived from an EMBL/GenBank/DDBJ whole genome shotgun (WGS) entry which is preliminary data.</text>
</comment>
<accession>B9XQ45</accession>
<name>B9XQ45_PEDPL</name>
<evidence type="ECO:0000313" key="1">
    <source>
        <dbReference type="EMBL" id="EEF58049.1"/>
    </source>
</evidence>
<organism evidence="1 2">
    <name type="scientific">Pedosphaera parvula (strain Ellin514)</name>
    <dbReference type="NCBI Taxonomy" id="320771"/>
    <lineage>
        <taxon>Bacteria</taxon>
        <taxon>Pseudomonadati</taxon>
        <taxon>Verrucomicrobiota</taxon>
        <taxon>Pedosphaerae</taxon>
        <taxon>Pedosphaerales</taxon>
        <taxon>Pedosphaeraceae</taxon>
        <taxon>Pedosphaera</taxon>
    </lineage>
</organism>
<gene>
    <name evidence="1" type="ORF">Cflav_PD1186</name>
</gene>
<dbReference type="RefSeq" id="WP_007417931.1">
    <property type="nucleotide sequence ID" value="NZ_ABOX02000051.1"/>
</dbReference>
<sequence>MHHFPENSVKAWAKEYGAEPFYFIQTSEARTRLIAWSGNPEQVKSAFYKLLEHFSFDVEVMLKIMFSLEDKDPMWQKFRAVVNRSKLVDVVHKNEAYVFADGMNQLWIRNQENKEYFAFDDHGIFFVYSSSPVFTELFSSLGFQERYEEPLYARSHFHHRPSHLEYLEMKFVSDLNLEKVASDI</sequence>
<proteinExistence type="predicted"/>
<keyword evidence="2" id="KW-1185">Reference proteome</keyword>
<dbReference type="STRING" id="320771.Cflav_PD1186"/>
<protein>
    <submittedName>
        <fullName evidence="1">Uncharacterized protein</fullName>
    </submittedName>
</protein>
<reference evidence="1 2" key="1">
    <citation type="journal article" date="2011" name="J. Bacteriol.">
        <title>Genome sequence of 'Pedosphaera parvula' Ellin514, an aerobic Verrucomicrobial isolate from pasture soil.</title>
        <authorList>
            <person name="Kant R."/>
            <person name="van Passel M.W."/>
            <person name="Sangwan P."/>
            <person name="Palva A."/>
            <person name="Lucas S."/>
            <person name="Copeland A."/>
            <person name="Lapidus A."/>
            <person name="Glavina Del Rio T."/>
            <person name="Dalin E."/>
            <person name="Tice H."/>
            <person name="Bruce D."/>
            <person name="Goodwin L."/>
            <person name="Pitluck S."/>
            <person name="Chertkov O."/>
            <person name="Larimer F.W."/>
            <person name="Land M.L."/>
            <person name="Hauser L."/>
            <person name="Brettin T.S."/>
            <person name="Detter J.C."/>
            <person name="Han S."/>
            <person name="de Vos W.M."/>
            <person name="Janssen P.H."/>
            <person name="Smidt H."/>
        </authorList>
    </citation>
    <scope>NUCLEOTIDE SEQUENCE [LARGE SCALE GENOMIC DNA]</scope>
    <source>
        <strain evidence="1 2">Ellin514</strain>
    </source>
</reference>
<dbReference type="OrthoDB" id="252714at2"/>
<dbReference type="Proteomes" id="UP000003688">
    <property type="component" value="Unassembled WGS sequence"/>
</dbReference>